<dbReference type="InterPro" id="IPR033909">
    <property type="entry name" value="RNR_small"/>
</dbReference>
<dbReference type="SUPFAM" id="SSF47240">
    <property type="entry name" value="Ferritin-like"/>
    <property type="match status" value="1"/>
</dbReference>
<keyword evidence="6" id="KW-0812">Transmembrane</keyword>
<dbReference type="AlphaFoldDB" id="A0A939BSL4"/>
<dbReference type="EC" id="1.17.4.1" evidence="4"/>
<dbReference type="CDD" id="cd01049">
    <property type="entry name" value="RNRR2"/>
    <property type="match status" value="1"/>
</dbReference>
<comment type="caution">
    <text evidence="7">The sequence shown here is derived from an EMBL/GenBank/DDBJ whole genome shotgun (WGS) entry which is preliminary data.</text>
</comment>
<name>A0A939BSL4_9BACL</name>
<comment type="similarity">
    <text evidence="2">Belongs to the ribonucleoside diphosphate reductase small chain family.</text>
</comment>
<comment type="catalytic activity">
    <reaction evidence="5">
        <text>a 2'-deoxyribonucleoside 5'-diphosphate + [thioredoxin]-disulfide + H2O = a ribonucleoside 5'-diphosphate + [thioredoxin]-dithiol</text>
        <dbReference type="Rhea" id="RHEA:23252"/>
        <dbReference type="Rhea" id="RHEA-COMP:10698"/>
        <dbReference type="Rhea" id="RHEA-COMP:10700"/>
        <dbReference type="ChEBI" id="CHEBI:15377"/>
        <dbReference type="ChEBI" id="CHEBI:29950"/>
        <dbReference type="ChEBI" id="CHEBI:50058"/>
        <dbReference type="ChEBI" id="CHEBI:57930"/>
        <dbReference type="ChEBI" id="CHEBI:73316"/>
        <dbReference type="EC" id="1.17.4.1"/>
    </reaction>
</comment>
<dbReference type="PANTHER" id="PTHR23409">
    <property type="entry name" value="RIBONUCLEOSIDE-DIPHOSPHATE REDUCTASE SMALL CHAIN"/>
    <property type="match status" value="1"/>
</dbReference>
<dbReference type="EMBL" id="JAFBEB010000001">
    <property type="protein sequence ID" value="MBM7588649.1"/>
    <property type="molecule type" value="Genomic_DNA"/>
</dbReference>
<dbReference type="InterPro" id="IPR012348">
    <property type="entry name" value="RNR-like"/>
</dbReference>
<keyword evidence="8" id="KW-1185">Reference proteome</keyword>
<evidence type="ECO:0000256" key="2">
    <source>
        <dbReference type="ARBA" id="ARBA00009303"/>
    </source>
</evidence>
<proteinExistence type="inferred from homology"/>
<organism evidence="7 8">
    <name type="scientific">Brevibacillus fulvus</name>
    <dbReference type="NCBI Taxonomy" id="1125967"/>
    <lineage>
        <taxon>Bacteria</taxon>
        <taxon>Bacillati</taxon>
        <taxon>Bacillota</taxon>
        <taxon>Bacilli</taxon>
        <taxon>Bacillales</taxon>
        <taxon>Paenibacillaceae</taxon>
        <taxon>Brevibacillus</taxon>
    </lineage>
</organism>
<protein>
    <recommendedName>
        <fullName evidence="4">ribonucleoside-diphosphate reductase</fullName>
        <ecNumber evidence="4">1.17.4.1</ecNumber>
    </recommendedName>
</protein>
<dbReference type="GO" id="GO:0009263">
    <property type="term" value="P:deoxyribonucleotide biosynthetic process"/>
    <property type="evidence" value="ECO:0007669"/>
    <property type="project" value="InterPro"/>
</dbReference>
<keyword evidence="6" id="KW-0472">Membrane</keyword>
<keyword evidence="6" id="KW-1133">Transmembrane helix</keyword>
<evidence type="ECO:0000256" key="1">
    <source>
        <dbReference type="ARBA" id="ARBA00001962"/>
    </source>
</evidence>
<comment type="subunit">
    <text evidence="3">Tetramer of two alpha and two beta subunits.</text>
</comment>
<dbReference type="Proteomes" id="UP000717624">
    <property type="component" value="Unassembled WGS sequence"/>
</dbReference>
<evidence type="ECO:0000313" key="8">
    <source>
        <dbReference type="Proteomes" id="UP000717624"/>
    </source>
</evidence>
<dbReference type="Pfam" id="PF00268">
    <property type="entry name" value="Ribonuc_red_sm"/>
    <property type="match status" value="1"/>
</dbReference>
<dbReference type="InterPro" id="IPR009078">
    <property type="entry name" value="Ferritin-like_SF"/>
</dbReference>
<evidence type="ECO:0000256" key="3">
    <source>
        <dbReference type="ARBA" id="ARBA00011209"/>
    </source>
</evidence>
<sequence length="341" mass="39568">MQPFRVFNGKVNNKATKVFKGEASGICDWDDIKYPSMLTLNRAMFSNYWIEDEIRLNEDLKQYRHALSEDERYVYNVSTGMLTQLDSVANRFNFLLGYYCTDPSVAANIQLIGAFEGLHARSYQYLTATMLDSNEKKQAFNAPKEIPLLVERNQSIFERIQTYVDDPDSLDKMYDALLAYLVLEGIYFTGTFAYFHSLARSNRMIGSNNMINLIKTDETQHSVFYGELMQILMLENPELNTQERLERSLAFIKACVEKEKTWAEFLFKDIETLSLDEYKDYVEYLTNLVCRNSGMPEPYPDNQELKSKWILTYGSKQGTKADFFQTNVINYSHESGDGFDL</sequence>
<evidence type="ECO:0000313" key="7">
    <source>
        <dbReference type="EMBL" id="MBM7588649.1"/>
    </source>
</evidence>
<feature type="transmembrane region" description="Helical" evidence="6">
    <location>
        <begin position="177"/>
        <end position="195"/>
    </location>
</feature>
<evidence type="ECO:0000256" key="6">
    <source>
        <dbReference type="SAM" id="Phobius"/>
    </source>
</evidence>
<dbReference type="RefSeq" id="WP_239565109.1">
    <property type="nucleotide sequence ID" value="NZ_BAABIN010000009.1"/>
</dbReference>
<reference evidence="7" key="1">
    <citation type="submission" date="2021-01" db="EMBL/GenBank/DDBJ databases">
        <title>Genomic Encyclopedia of Type Strains, Phase IV (KMG-IV): sequencing the most valuable type-strain genomes for metagenomic binning, comparative biology and taxonomic classification.</title>
        <authorList>
            <person name="Goeker M."/>
        </authorList>
    </citation>
    <scope>NUCLEOTIDE SEQUENCE</scope>
    <source>
        <strain evidence="7">DSM 25523</strain>
    </source>
</reference>
<dbReference type="Gene3D" id="1.10.620.20">
    <property type="entry name" value="Ribonucleotide Reductase, subunit A"/>
    <property type="match status" value="1"/>
</dbReference>
<keyword evidence="7" id="KW-0560">Oxidoreductase</keyword>
<evidence type="ECO:0000256" key="4">
    <source>
        <dbReference type="ARBA" id="ARBA00012274"/>
    </source>
</evidence>
<dbReference type="InterPro" id="IPR000358">
    <property type="entry name" value="RNR_small_fam"/>
</dbReference>
<accession>A0A939BSL4</accession>
<gene>
    <name evidence="7" type="ORF">JOD01_000235</name>
</gene>
<dbReference type="GO" id="GO:0004748">
    <property type="term" value="F:ribonucleoside-diphosphate reductase activity, thioredoxin disulfide as acceptor"/>
    <property type="evidence" value="ECO:0007669"/>
    <property type="project" value="UniProtKB-EC"/>
</dbReference>
<evidence type="ECO:0000256" key="5">
    <source>
        <dbReference type="ARBA" id="ARBA00047754"/>
    </source>
</evidence>
<dbReference type="PANTHER" id="PTHR23409:SF18">
    <property type="entry name" value="RIBONUCLEOSIDE-DIPHOSPHATE REDUCTASE SUBUNIT M2"/>
    <property type="match status" value="1"/>
</dbReference>
<comment type="cofactor">
    <cofactor evidence="1">
        <name>Fe cation</name>
        <dbReference type="ChEBI" id="CHEBI:24875"/>
    </cofactor>
</comment>